<gene>
    <name evidence="8" type="ORF">RIF25_07955</name>
</gene>
<keyword evidence="9" id="KW-1185">Reference proteome</keyword>
<dbReference type="AlphaFoldDB" id="A0AAE4FRD5"/>
<evidence type="ECO:0000256" key="1">
    <source>
        <dbReference type="ARBA" id="ARBA00004651"/>
    </source>
</evidence>
<dbReference type="PANTHER" id="PTHR14939">
    <property type="entry name" value="F-BOX ONLY PROTEIN 22"/>
    <property type="match status" value="1"/>
</dbReference>
<comment type="caution">
    <text evidence="8">The sequence shown here is derived from an EMBL/GenBank/DDBJ whole genome shotgun (WGS) entry which is preliminary data.</text>
</comment>
<organism evidence="8 9">
    <name type="scientific">Pseudocalidococcus azoricus BACA0444</name>
    <dbReference type="NCBI Taxonomy" id="2918990"/>
    <lineage>
        <taxon>Bacteria</taxon>
        <taxon>Bacillati</taxon>
        <taxon>Cyanobacteriota</taxon>
        <taxon>Cyanophyceae</taxon>
        <taxon>Acaryochloridales</taxon>
        <taxon>Thermosynechococcaceae</taxon>
        <taxon>Pseudocalidococcus</taxon>
        <taxon>Pseudocalidococcus azoricus</taxon>
    </lineage>
</organism>
<comment type="subcellular location">
    <subcellularLocation>
        <location evidence="1">Cell membrane</location>
        <topology evidence="1">Multi-pass membrane protein</topology>
    </subcellularLocation>
</comment>
<dbReference type="SMART" id="SM00897">
    <property type="entry name" value="FIST"/>
    <property type="match status" value="1"/>
</dbReference>
<accession>A0AAE4FRD5</accession>
<dbReference type="EMBL" id="JAVMIP010000006">
    <property type="protein sequence ID" value="MDS3860746.1"/>
    <property type="molecule type" value="Genomic_DNA"/>
</dbReference>
<reference evidence="9" key="1">
    <citation type="submission" date="2023-07" db="EMBL/GenBank/DDBJ databases">
        <authorList>
            <person name="Luz R."/>
            <person name="Cordeiro R."/>
            <person name="Fonseca A."/>
            <person name="Goncalves V."/>
        </authorList>
    </citation>
    <scope>NUCLEOTIDE SEQUENCE [LARGE SCALE GENOMIC DNA]</scope>
    <source>
        <strain evidence="9">BACA0444</strain>
    </source>
</reference>
<protein>
    <submittedName>
        <fullName evidence="8">FIST N-terminal domain-containing protein</fullName>
    </submittedName>
</protein>
<dbReference type="InterPro" id="IPR013702">
    <property type="entry name" value="FIST_domain_N"/>
</dbReference>
<dbReference type="Proteomes" id="UP001268256">
    <property type="component" value="Unassembled WGS sequence"/>
</dbReference>
<dbReference type="PIRSF" id="PIRSF018953">
    <property type="entry name" value="UCP018953"/>
    <property type="match status" value="1"/>
</dbReference>
<dbReference type="SMART" id="SM01204">
    <property type="entry name" value="FIST_C"/>
    <property type="match status" value="1"/>
</dbReference>
<keyword evidence="4" id="KW-1133">Transmembrane helix</keyword>
<name>A0AAE4FRD5_9CYAN</name>
<keyword evidence="2" id="KW-1003">Cell membrane</keyword>
<evidence type="ECO:0000259" key="7">
    <source>
        <dbReference type="SMART" id="SM01204"/>
    </source>
</evidence>
<evidence type="ECO:0000259" key="6">
    <source>
        <dbReference type="SMART" id="SM00897"/>
    </source>
</evidence>
<proteinExistence type="predicted"/>
<evidence type="ECO:0000256" key="4">
    <source>
        <dbReference type="ARBA" id="ARBA00022989"/>
    </source>
</evidence>
<evidence type="ECO:0000313" key="8">
    <source>
        <dbReference type="EMBL" id="MDS3860746.1"/>
    </source>
</evidence>
<feature type="domain" description="FIST" evidence="6">
    <location>
        <begin position="32"/>
        <end position="233"/>
    </location>
</feature>
<dbReference type="RefSeq" id="WP_322878013.1">
    <property type="nucleotide sequence ID" value="NZ_JAVMIP010000006.1"/>
</dbReference>
<evidence type="ECO:0000313" key="9">
    <source>
        <dbReference type="Proteomes" id="UP001268256"/>
    </source>
</evidence>
<dbReference type="InterPro" id="IPR016741">
    <property type="entry name" value="UCP018953"/>
</dbReference>
<keyword evidence="5" id="KW-0472">Membrane</keyword>
<evidence type="ECO:0000256" key="2">
    <source>
        <dbReference type="ARBA" id="ARBA00022475"/>
    </source>
</evidence>
<dbReference type="GO" id="GO:0005886">
    <property type="term" value="C:plasma membrane"/>
    <property type="evidence" value="ECO:0007669"/>
    <property type="project" value="UniProtKB-SubCell"/>
</dbReference>
<dbReference type="Pfam" id="PF10442">
    <property type="entry name" value="FIST_C"/>
    <property type="match status" value="1"/>
</dbReference>
<sequence length="409" mass="44634">MKWATALSTHFSLEQAVKEVTDQARERLGNLQPDLGIVFISQAFASEFSRVIPLLQTKLHLPVLIGCGGGGVIGRNYRDQPQEVEETAGLSLTLAHLPDVKIKPFTLVADDLPDPDDSPQAWWRLIGVDPEQQPEFLLLADTSSARINDLLRGLDYAYPQAVKVGGITGSNQGWGRTGLFYQTKVQREGTVGLALTGNIRIDPIVAQGCRPIGPLYRIASGEKNIILTLEDDQAKVAPPLDMLENLVARLPEADRELARSALFIGLVHNEFKPNLGPGDFLIRNLIGIDPQTGALALGDRVRVGQRIQFHLRDAAASAADLQAWLETYCHSYPGPPPEGTMMFSCLGRGVNLYGEPDFDANMVDKFLPNIPVSGFFCFGEIGPIGQETFLHGYTSALAIFHPRTTNSLS</sequence>
<dbReference type="PANTHER" id="PTHR14939:SF5">
    <property type="entry name" value="F-BOX ONLY PROTEIN 22"/>
    <property type="match status" value="1"/>
</dbReference>
<evidence type="ECO:0000256" key="5">
    <source>
        <dbReference type="ARBA" id="ARBA00023136"/>
    </source>
</evidence>
<keyword evidence="3" id="KW-0812">Transmembrane</keyword>
<dbReference type="InterPro" id="IPR019494">
    <property type="entry name" value="FIST_C"/>
</dbReference>
<feature type="domain" description="FIST C-domain" evidence="7">
    <location>
        <begin position="239"/>
        <end position="384"/>
    </location>
</feature>
<evidence type="ECO:0000256" key="3">
    <source>
        <dbReference type="ARBA" id="ARBA00022692"/>
    </source>
</evidence>
<dbReference type="Pfam" id="PF08495">
    <property type="entry name" value="FIST"/>
    <property type="match status" value="1"/>
</dbReference>